<feature type="chain" id="PRO_5002889885" evidence="6">
    <location>
        <begin position="26"/>
        <end position="188"/>
    </location>
</feature>
<comment type="subcellular location">
    <subcellularLocation>
        <location evidence="1">Membrane</location>
    </subcellularLocation>
</comment>
<dbReference type="Pfam" id="PF04526">
    <property type="entry name" value="DUF568"/>
    <property type="match status" value="1"/>
</dbReference>
<keyword evidence="4" id="KW-0249">Electron transport</keyword>
<evidence type="ECO:0000256" key="2">
    <source>
        <dbReference type="ARBA" id="ARBA00022448"/>
    </source>
</evidence>
<dbReference type="OrthoDB" id="19261at2759"/>
<evidence type="ECO:0000313" key="9">
    <source>
        <dbReference type="Proteomes" id="UP000008311"/>
    </source>
</evidence>
<dbReference type="EMBL" id="EQ974328">
    <property type="protein sequence ID" value="EEF30378.1"/>
    <property type="molecule type" value="Genomic_DNA"/>
</dbReference>
<dbReference type="PROSITE" id="PS50836">
    <property type="entry name" value="DOMON"/>
    <property type="match status" value="1"/>
</dbReference>
<accession>B9T186</accession>
<dbReference type="Proteomes" id="UP000008311">
    <property type="component" value="Unassembled WGS sequence"/>
</dbReference>
<sequence length="188" mass="20028">MDIPSGLRLLIGILISLVLVTSAQSSCSNYIFPNNEVFISCTDLPALQAQLHWNYIASSRIVHIAYKASQTSRGWIAWAINPTGIGMVGSQALVAFQNSNGSMIAYTTPITSSSPSMQPGVLSFKVSNISATYANNEMTIFAMVGPLENGTTVNHVWQAGNSVMNGIPQAHALSGPNIKSMGSINFFS</sequence>
<evidence type="ECO:0000256" key="5">
    <source>
        <dbReference type="ARBA" id="ARBA00023136"/>
    </source>
</evidence>
<keyword evidence="9" id="KW-1185">Reference proteome</keyword>
<keyword evidence="5" id="KW-0472">Membrane</keyword>
<evidence type="ECO:0000259" key="7">
    <source>
        <dbReference type="PROSITE" id="PS50836"/>
    </source>
</evidence>
<dbReference type="KEGG" id="rcu:8275951"/>
<dbReference type="STRING" id="3988.B9T186"/>
<protein>
    <submittedName>
        <fullName evidence="8">Auxin-induced in root cultures protein 12, putative</fullName>
    </submittedName>
</protein>
<dbReference type="InterPro" id="IPR045265">
    <property type="entry name" value="AIR12_DOMON"/>
</dbReference>
<dbReference type="GO" id="GO:0016020">
    <property type="term" value="C:membrane"/>
    <property type="evidence" value="ECO:0007669"/>
    <property type="project" value="UniProtKB-SubCell"/>
</dbReference>
<evidence type="ECO:0000256" key="6">
    <source>
        <dbReference type="SAM" id="SignalP"/>
    </source>
</evidence>
<dbReference type="AlphaFoldDB" id="B9T186"/>
<evidence type="ECO:0000256" key="3">
    <source>
        <dbReference type="ARBA" id="ARBA00022729"/>
    </source>
</evidence>
<dbReference type="PANTHER" id="PTHR23130">
    <property type="entry name" value="CYTOCHROME B561 AND DOMON DOMAIN-CONTAINING PROTEIN"/>
    <property type="match status" value="1"/>
</dbReference>
<feature type="signal peptide" evidence="6">
    <location>
        <begin position="1"/>
        <end position="25"/>
    </location>
</feature>
<dbReference type="CDD" id="cd09629">
    <property type="entry name" value="DOMON_CIL1_like"/>
    <property type="match status" value="1"/>
</dbReference>
<dbReference type="InParanoid" id="B9T186"/>
<evidence type="ECO:0000313" key="8">
    <source>
        <dbReference type="EMBL" id="EEF30378.1"/>
    </source>
</evidence>
<dbReference type="eggNOG" id="KOG4293">
    <property type="taxonomic scope" value="Eukaryota"/>
</dbReference>
<proteinExistence type="predicted"/>
<feature type="domain" description="DOMON" evidence="7">
    <location>
        <begin position="47"/>
        <end position="160"/>
    </location>
</feature>
<organism evidence="8 9">
    <name type="scientific">Ricinus communis</name>
    <name type="common">Castor bean</name>
    <dbReference type="NCBI Taxonomy" id="3988"/>
    <lineage>
        <taxon>Eukaryota</taxon>
        <taxon>Viridiplantae</taxon>
        <taxon>Streptophyta</taxon>
        <taxon>Embryophyta</taxon>
        <taxon>Tracheophyta</taxon>
        <taxon>Spermatophyta</taxon>
        <taxon>Magnoliopsida</taxon>
        <taxon>eudicotyledons</taxon>
        <taxon>Gunneridae</taxon>
        <taxon>Pentapetalae</taxon>
        <taxon>rosids</taxon>
        <taxon>fabids</taxon>
        <taxon>Malpighiales</taxon>
        <taxon>Euphorbiaceae</taxon>
        <taxon>Acalyphoideae</taxon>
        <taxon>Acalypheae</taxon>
        <taxon>Ricinus</taxon>
    </lineage>
</organism>
<evidence type="ECO:0000256" key="1">
    <source>
        <dbReference type="ARBA" id="ARBA00004370"/>
    </source>
</evidence>
<dbReference type="PANTHER" id="PTHR23130:SF159">
    <property type="entry name" value="OS08G0335600 PROTEIN"/>
    <property type="match status" value="1"/>
</dbReference>
<keyword evidence="3 6" id="KW-0732">Signal</keyword>
<name>B9T186_RICCO</name>
<reference evidence="9" key="1">
    <citation type="journal article" date="2010" name="Nat. Biotechnol.">
        <title>Draft genome sequence of the oilseed species Ricinus communis.</title>
        <authorList>
            <person name="Chan A.P."/>
            <person name="Crabtree J."/>
            <person name="Zhao Q."/>
            <person name="Lorenzi H."/>
            <person name="Orvis J."/>
            <person name="Puiu D."/>
            <person name="Melake-Berhan A."/>
            <person name="Jones K.M."/>
            <person name="Redman J."/>
            <person name="Chen G."/>
            <person name="Cahoon E.B."/>
            <person name="Gedil M."/>
            <person name="Stanke M."/>
            <person name="Haas B.J."/>
            <person name="Wortman J.R."/>
            <person name="Fraser-Liggett C.M."/>
            <person name="Ravel J."/>
            <person name="Rabinowicz P.D."/>
        </authorList>
    </citation>
    <scope>NUCLEOTIDE SEQUENCE [LARGE SCALE GENOMIC DNA]</scope>
    <source>
        <strain evidence="9">cv. Hale</strain>
    </source>
</reference>
<gene>
    <name evidence="8" type="ORF">RCOM_0495320</name>
</gene>
<evidence type="ECO:0000256" key="4">
    <source>
        <dbReference type="ARBA" id="ARBA00022982"/>
    </source>
</evidence>
<keyword evidence="2" id="KW-0813">Transport</keyword>
<dbReference type="InterPro" id="IPR005018">
    <property type="entry name" value="DOMON_domain"/>
</dbReference>